<dbReference type="OrthoDB" id="5296287at2759"/>
<name>A0A2G5SNM8_9PELO</name>
<dbReference type="EMBL" id="PDUG01000006">
    <property type="protein sequence ID" value="PIC16680.1"/>
    <property type="molecule type" value="Genomic_DNA"/>
</dbReference>
<evidence type="ECO:0008006" key="9">
    <source>
        <dbReference type="Google" id="ProtNLM"/>
    </source>
</evidence>
<comment type="caution">
    <text evidence="7">The sequence shown here is derived from an EMBL/GenBank/DDBJ whole genome shotgun (WGS) entry which is preliminary data.</text>
</comment>
<evidence type="ECO:0000313" key="8">
    <source>
        <dbReference type="Proteomes" id="UP000230233"/>
    </source>
</evidence>
<keyword evidence="2 6" id="KW-0812">Transmembrane</keyword>
<dbReference type="PANTHER" id="PTHR24064">
    <property type="entry name" value="SOLUTE CARRIER FAMILY 22 MEMBER"/>
    <property type="match status" value="1"/>
</dbReference>
<evidence type="ECO:0000256" key="1">
    <source>
        <dbReference type="ARBA" id="ARBA00004141"/>
    </source>
</evidence>
<evidence type="ECO:0000256" key="4">
    <source>
        <dbReference type="ARBA" id="ARBA00023136"/>
    </source>
</evidence>
<feature type="transmembrane region" description="Helical" evidence="6">
    <location>
        <begin position="60"/>
        <end position="82"/>
    </location>
</feature>
<keyword evidence="8" id="KW-1185">Reference proteome</keyword>
<organism evidence="7 8">
    <name type="scientific">Caenorhabditis nigoni</name>
    <dbReference type="NCBI Taxonomy" id="1611254"/>
    <lineage>
        <taxon>Eukaryota</taxon>
        <taxon>Metazoa</taxon>
        <taxon>Ecdysozoa</taxon>
        <taxon>Nematoda</taxon>
        <taxon>Chromadorea</taxon>
        <taxon>Rhabditida</taxon>
        <taxon>Rhabditina</taxon>
        <taxon>Rhabditomorpha</taxon>
        <taxon>Rhabditoidea</taxon>
        <taxon>Rhabditidae</taxon>
        <taxon>Peloderinae</taxon>
        <taxon>Caenorhabditis</taxon>
    </lineage>
</organism>
<dbReference type="GO" id="GO:0016020">
    <property type="term" value="C:membrane"/>
    <property type="evidence" value="ECO:0007669"/>
    <property type="project" value="UniProtKB-SubCell"/>
</dbReference>
<evidence type="ECO:0000313" key="7">
    <source>
        <dbReference type="EMBL" id="PIC16680.1"/>
    </source>
</evidence>
<protein>
    <recommendedName>
        <fullName evidence="9">Major facilitator superfamily (MFS) profile domain-containing protein</fullName>
    </recommendedName>
</protein>
<sequence length="177" mass="18965">MAALFGSGILLLISVFMVYNKKSTLALIFMLLSKACIQGSFNILYIFTSELNPTVVRNSAVGISSMIARMGAGASGYIAILSDVTMPLVPMTIFACFSLLAGCLVLLLPETQGLPLPDTILDSVNMVKRKPKPCGTLSGTFLNAVDDDPQPYGAELYRKSTTDDDEESDESIPQKTA</sequence>
<dbReference type="SUPFAM" id="SSF103473">
    <property type="entry name" value="MFS general substrate transporter"/>
    <property type="match status" value="1"/>
</dbReference>
<accession>A0A2G5SNM8</accession>
<dbReference type="AlphaFoldDB" id="A0A2G5SNM8"/>
<feature type="region of interest" description="Disordered" evidence="5">
    <location>
        <begin position="140"/>
        <end position="177"/>
    </location>
</feature>
<feature type="transmembrane region" description="Helical" evidence="6">
    <location>
        <begin position="27"/>
        <end position="48"/>
    </location>
</feature>
<keyword evidence="4 6" id="KW-0472">Membrane</keyword>
<comment type="subcellular location">
    <subcellularLocation>
        <location evidence="1">Membrane</location>
        <topology evidence="1">Multi-pass membrane protein</topology>
    </subcellularLocation>
</comment>
<proteinExistence type="predicted"/>
<dbReference type="Proteomes" id="UP000230233">
    <property type="component" value="Chromosome X"/>
</dbReference>
<evidence type="ECO:0000256" key="6">
    <source>
        <dbReference type="SAM" id="Phobius"/>
    </source>
</evidence>
<gene>
    <name evidence="7" type="primary">Cni-oct-2</name>
    <name evidence="7" type="synonym">Cnig_chr_X.g23205</name>
    <name evidence="7" type="ORF">B9Z55_023205</name>
</gene>
<evidence type="ECO:0000256" key="5">
    <source>
        <dbReference type="SAM" id="MobiDB-lite"/>
    </source>
</evidence>
<dbReference type="InterPro" id="IPR036259">
    <property type="entry name" value="MFS_trans_sf"/>
</dbReference>
<feature type="transmembrane region" description="Helical" evidence="6">
    <location>
        <begin position="88"/>
        <end position="108"/>
    </location>
</feature>
<keyword evidence="3 6" id="KW-1133">Transmembrane helix</keyword>
<dbReference type="Gene3D" id="1.20.1250.20">
    <property type="entry name" value="MFS general substrate transporter like domains"/>
    <property type="match status" value="1"/>
</dbReference>
<reference evidence="8" key="1">
    <citation type="submission" date="2017-10" db="EMBL/GenBank/DDBJ databases">
        <title>Rapid genome shrinkage in a self-fertile nematode reveals novel sperm competition proteins.</title>
        <authorList>
            <person name="Yin D."/>
            <person name="Schwarz E.M."/>
            <person name="Thomas C.G."/>
            <person name="Felde R.L."/>
            <person name="Korf I.F."/>
            <person name="Cutter A.D."/>
            <person name="Schartner C.M."/>
            <person name="Ralston E.J."/>
            <person name="Meyer B.J."/>
            <person name="Haag E.S."/>
        </authorList>
    </citation>
    <scope>NUCLEOTIDE SEQUENCE [LARGE SCALE GENOMIC DNA]</scope>
    <source>
        <strain evidence="8">JU1422</strain>
    </source>
</reference>
<evidence type="ECO:0000256" key="2">
    <source>
        <dbReference type="ARBA" id="ARBA00022692"/>
    </source>
</evidence>
<evidence type="ECO:0000256" key="3">
    <source>
        <dbReference type="ARBA" id="ARBA00022989"/>
    </source>
</evidence>